<dbReference type="EMBL" id="WNTK01000003">
    <property type="protein sequence ID" value="KAG9487514.1"/>
    <property type="molecule type" value="Genomic_DNA"/>
</dbReference>
<organism evidence="2 3">
    <name type="scientific">Eleutherodactylus coqui</name>
    <name type="common">Puerto Rican coqui</name>
    <dbReference type="NCBI Taxonomy" id="57060"/>
    <lineage>
        <taxon>Eukaryota</taxon>
        <taxon>Metazoa</taxon>
        <taxon>Chordata</taxon>
        <taxon>Craniata</taxon>
        <taxon>Vertebrata</taxon>
        <taxon>Euteleostomi</taxon>
        <taxon>Amphibia</taxon>
        <taxon>Batrachia</taxon>
        <taxon>Anura</taxon>
        <taxon>Neobatrachia</taxon>
        <taxon>Hyloidea</taxon>
        <taxon>Eleutherodactylidae</taxon>
        <taxon>Eleutherodactylinae</taxon>
        <taxon>Eleutherodactylus</taxon>
        <taxon>Eleutherodactylus</taxon>
    </lineage>
</organism>
<keyword evidence="1" id="KW-0472">Membrane</keyword>
<evidence type="ECO:0000256" key="1">
    <source>
        <dbReference type="SAM" id="Phobius"/>
    </source>
</evidence>
<dbReference type="Proteomes" id="UP000770717">
    <property type="component" value="Unassembled WGS sequence"/>
</dbReference>
<evidence type="ECO:0000313" key="3">
    <source>
        <dbReference type="Proteomes" id="UP000770717"/>
    </source>
</evidence>
<protein>
    <submittedName>
        <fullName evidence="2">Uncharacterized protein</fullName>
    </submittedName>
</protein>
<dbReference type="AlphaFoldDB" id="A0A8J6FIY5"/>
<feature type="transmembrane region" description="Helical" evidence="1">
    <location>
        <begin position="12"/>
        <end position="33"/>
    </location>
</feature>
<keyword evidence="3" id="KW-1185">Reference proteome</keyword>
<reference evidence="2" key="1">
    <citation type="thesis" date="2020" institute="ProQuest LLC" country="789 East Eisenhower Parkway, Ann Arbor, MI, USA">
        <title>Comparative Genomics and Chromosome Evolution.</title>
        <authorList>
            <person name="Mudd A.B."/>
        </authorList>
    </citation>
    <scope>NUCLEOTIDE SEQUENCE</scope>
    <source>
        <strain evidence="2">HN-11 Male</strain>
        <tissue evidence="2">Kidney and liver</tissue>
    </source>
</reference>
<accession>A0A8J6FIY5</accession>
<comment type="caution">
    <text evidence="2">The sequence shown here is derived from an EMBL/GenBank/DDBJ whole genome shotgun (WGS) entry which is preliminary data.</text>
</comment>
<evidence type="ECO:0000313" key="2">
    <source>
        <dbReference type="EMBL" id="KAG9487514.1"/>
    </source>
</evidence>
<keyword evidence="1" id="KW-1133">Transmembrane helix</keyword>
<gene>
    <name evidence="2" type="ORF">GDO78_007395</name>
</gene>
<keyword evidence="1" id="KW-0812">Transmembrane</keyword>
<proteinExistence type="predicted"/>
<sequence>MNATPSVRRCPCLLNLYFFYTFLPVISQIPAIVEWSFLNPFAAARNVGISAVSEKLYLSCPLVNLSLLELK</sequence>
<name>A0A8J6FIY5_ELECQ</name>